<feature type="transmembrane region" description="Helical" evidence="1">
    <location>
        <begin position="12"/>
        <end position="38"/>
    </location>
</feature>
<evidence type="ECO:0008006" key="4">
    <source>
        <dbReference type="Google" id="ProtNLM"/>
    </source>
</evidence>
<dbReference type="EMBL" id="QZEY01000003">
    <property type="protein sequence ID" value="RJL33142.1"/>
    <property type="molecule type" value="Genomic_DNA"/>
</dbReference>
<comment type="caution">
    <text evidence="2">The sequence shown here is derived from an EMBL/GenBank/DDBJ whole genome shotgun (WGS) entry which is preliminary data.</text>
</comment>
<gene>
    <name evidence="2" type="ORF">D5H75_09830</name>
</gene>
<keyword evidence="3" id="KW-1185">Reference proteome</keyword>
<accession>A0A3A4BF94</accession>
<keyword evidence="1" id="KW-1133">Transmembrane helix</keyword>
<feature type="transmembrane region" description="Helical" evidence="1">
    <location>
        <begin position="50"/>
        <end position="76"/>
    </location>
</feature>
<keyword evidence="1" id="KW-0812">Transmembrane</keyword>
<dbReference type="PROSITE" id="PS51257">
    <property type="entry name" value="PROKAR_LIPOPROTEIN"/>
    <property type="match status" value="1"/>
</dbReference>
<dbReference type="AlphaFoldDB" id="A0A3A4BF94"/>
<evidence type="ECO:0000313" key="2">
    <source>
        <dbReference type="EMBL" id="RJL33142.1"/>
    </source>
</evidence>
<sequence length="82" mass="8320">MDGLRTQAVTALVLHLVSLVACCNVLGVPGAVLAGLALRRAGTTPRAARRLLLGCWALLGLGALFVLAGITVLAGLSPDRFG</sequence>
<keyword evidence="1" id="KW-0472">Membrane</keyword>
<reference evidence="2 3" key="1">
    <citation type="submission" date="2018-09" db="EMBL/GenBank/DDBJ databases">
        <title>YIM 75507 draft genome.</title>
        <authorList>
            <person name="Tang S."/>
            <person name="Feng Y."/>
        </authorList>
    </citation>
    <scope>NUCLEOTIDE SEQUENCE [LARGE SCALE GENOMIC DNA]</scope>
    <source>
        <strain evidence="2 3">YIM 75507</strain>
    </source>
</reference>
<organism evidence="2 3">
    <name type="scientific">Bailinhaonella thermotolerans</name>
    <dbReference type="NCBI Taxonomy" id="1070861"/>
    <lineage>
        <taxon>Bacteria</taxon>
        <taxon>Bacillati</taxon>
        <taxon>Actinomycetota</taxon>
        <taxon>Actinomycetes</taxon>
        <taxon>Streptosporangiales</taxon>
        <taxon>Streptosporangiaceae</taxon>
        <taxon>Bailinhaonella</taxon>
    </lineage>
</organism>
<protein>
    <recommendedName>
        <fullName evidence="4">DUF4190 domain-containing protein</fullName>
    </recommendedName>
</protein>
<proteinExistence type="predicted"/>
<evidence type="ECO:0000313" key="3">
    <source>
        <dbReference type="Proteomes" id="UP000265768"/>
    </source>
</evidence>
<name>A0A3A4BF94_9ACTN</name>
<dbReference type="Proteomes" id="UP000265768">
    <property type="component" value="Unassembled WGS sequence"/>
</dbReference>
<evidence type="ECO:0000256" key="1">
    <source>
        <dbReference type="SAM" id="Phobius"/>
    </source>
</evidence>